<keyword evidence="5" id="KW-0602">Photosynthesis</keyword>
<sequence length="311" mass="35650">MNDNDDDDALFLQRELDELESFEDLFFELEENENDTEKASLEELLQLLVSDDDDHIESDQADTKQTTSRPQQQQQQIGFQFLEQALSQGVVPVSAGVGDDQLPGDYGFDPLRLSTQDTIGNVQRFLWGLPSMERPPALILRDYREAEIRHGRLAMLAAVFWPLQEMLDRLLLDDAEYGRPLFQATVTLPYFPLLMTGIMLLLGYLDIYSQAVKDSQTGEAFLPADCFWDPLSIMDGGNDRMKRNMQERELLNGRVAMFGFAIYMWEEFITQTPLIDIPGNELLLEPAYQVPYIQKWLDNQFSGTVGDLWTI</sequence>
<feature type="binding site" evidence="9">
    <location>
        <position position="147"/>
    </location>
    <ligand>
        <name>chlorophyll a</name>
        <dbReference type="ChEBI" id="CHEBI:58416"/>
        <label>1</label>
    </ligand>
</feature>
<dbReference type="GO" id="GO:0009765">
    <property type="term" value="P:photosynthesis, light harvesting"/>
    <property type="evidence" value="ECO:0007669"/>
    <property type="project" value="InterPro"/>
</dbReference>
<evidence type="ECO:0000313" key="14">
    <source>
        <dbReference type="Proteomes" id="UP000198406"/>
    </source>
</evidence>
<comment type="subunit">
    <text evidence="8">The LHC complex of chromophytic algae is composed of fucoxanthin, chlorophyll A and C bound non-covalently by fucoxanthin chlorophyll proteins (FCPs). The ratio of the pigments in LHC; fucoxanthin: chlorophyll C: chlorophyll A; (0.6-1): (0.1-0.3): (1).</text>
</comment>
<feature type="coiled-coil region" evidence="10">
    <location>
        <begin position="12"/>
        <end position="47"/>
    </location>
</feature>
<comment type="caution">
    <text evidence="13">The sequence shown here is derived from an EMBL/GenBank/DDBJ whole genome shotgun (WGS) entry which is preliminary data.</text>
</comment>
<keyword evidence="7" id="KW-0437">Light-harvesting polypeptide</keyword>
<comment type="function">
    <text evidence="1">The light-harvesting complex (LHC) functions as a light receptor, it captures and delivers excitation energy to photosystems with which it is closely associated. Energy is transferred from the carotenoid and chlorophyll C (or B) to chlorophyll A and the photosynthetic reaction centers where it is used to synthesize ATP and reducing power.</text>
</comment>
<evidence type="ECO:0000256" key="7">
    <source>
        <dbReference type="ARBA" id="ARBA00023243"/>
    </source>
</evidence>
<name>A0A1Z5JFW6_FISSO</name>
<feature type="binding site" evidence="9">
    <location>
        <position position="150"/>
    </location>
    <ligand>
        <name>chlorophyll a</name>
        <dbReference type="ChEBI" id="CHEBI:58416"/>
        <label>3</label>
    </ligand>
</feature>
<feature type="binding site" description="axial binding residue" evidence="9">
    <location>
        <position position="249"/>
    </location>
    <ligand>
        <name>chlorophyll a</name>
        <dbReference type="ChEBI" id="CHEBI:58416"/>
        <label>6</label>
    </ligand>
    <ligandPart>
        <name>Mg</name>
        <dbReference type="ChEBI" id="CHEBI:25107"/>
    </ligandPart>
</feature>
<evidence type="ECO:0000256" key="12">
    <source>
        <dbReference type="SAM" id="Phobius"/>
    </source>
</evidence>
<feature type="binding site" evidence="9">
    <location>
        <position position="254"/>
    </location>
    <ligand>
        <name>chlorophyll a</name>
        <dbReference type="ChEBI" id="CHEBI:58416"/>
        <label>1</label>
    </ligand>
</feature>
<evidence type="ECO:0000256" key="6">
    <source>
        <dbReference type="ARBA" id="ARBA00022640"/>
    </source>
</evidence>
<keyword evidence="10" id="KW-0175">Coiled coil</keyword>
<dbReference type="SUPFAM" id="SSF103511">
    <property type="entry name" value="Chlorophyll a-b binding protein"/>
    <property type="match status" value="1"/>
</dbReference>
<protein>
    <submittedName>
        <fullName evidence="13">Uncharacterized protein</fullName>
    </submittedName>
</protein>
<dbReference type="InterPro" id="IPR022796">
    <property type="entry name" value="Chloroa_b-bind"/>
</dbReference>
<dbReference type="OrthoDB" id="423598at2759"/>
<keyword evidence="12" id="KW-0472">Membrane</keyword>
<evidence type="ECO:0000256" key="10">
    <source>
        <dbReference type="SAM" id="Coils"/>
    </source>
</evidence>
<keyword evidence="12" id="KW-1133">Transmembrane helix</keyword>
<keyword evidence="9" id="KW-0148">Chlorophyll</keyword>
<reference evidence="13 14" key="1">
    <citation type="journal article" date="2015" name="Plant Cell">
        <title>Oil accumulation by the oleaginous diatom Fistulifera solaris as revealed by the genome and transcriptome.</title>
        <authorList>
            <person name="Tanaka T."/>
            <person name="Maeda Y."/>
            <person name="Veluchamy A."/>
            <person name="Tanaka M."/>
            <person name="Abida H."/>
            <person name="Marechal E."/>
            <person name="Bowler C."/>
            <person name="Muto M."/>
            <person name="Sunaga Y."/>
            <person name="Tanaka M."/>
            <person name="Yoshino T."/>
            <person name="Taniguchi T."/>
            <person name="Fukuda Y."/>
            <person name="Nemoto M."/>
            <person name="Matsumoto M."/>
            <person name="Wong P.S."/>
            <person name="Aburatani S."/>
            <person name="Fujibuchi W."/>
        </authorList>
    </citation>
    <scope>NUCLEOTIDE SEQUENCE [LARGE SCALE GENOMIC DNA]</scope>
    <source>
        <strain evidence="13 14">JPCC DA0580</strain>
    </source>
</reference>
<gene>
    <name evidence="13" type="ORF">FisN_32Lh070</name>
</gene>
<keyword evidence="14" id="KW-1185">Reference proteome</keyword>
<dbReference type="GO" id="GO:0016020">
    <property type="term" value="C:membrane"/>
    <property type="evidence" value="ECO:0007669"/>
    <property type="project" value="InterPro"/>
</dbReference>
<evidence type="ECO:0000256" key="9">
    <source>
        <dbReference type="PIRSR" id="PIRSR601344-1"/>
    </source>
</evidence>
<organism evidence="13 14">
    <name type="scientific">Fistulifera solaris</name>
    <name type="common">Oleaginous diatom</name>
    <dbReference type="NCBI Taxonomy" id="1519565"/>
    <lineage>
        <taxon>Eukaryota</taxon>
        <taxon>Sar</taxon>
        <taxon>Stramenopiles</taxon>
        <taxon>Ochrophyta</taxon>
        <taxon>Bacillariophyta</taxon>
        <taxon>Bacillariophyceae</taxon>
        <taxon>Bacillariophycidae</taxon>
        <taxon>Naviculales</taxon>
        <taxon>Naviculaceae</taxon>
        <taxon>Fistulifera</taxon>
    </lineage>
</organism>
<dbReference type="GO" id="GO:0030076">
    <property type="term" value="C:light-harvesting complex"/>
    <property type="evidence" value="ECO:0007669"/>
    <property type="project" value="UniProtKB-KW"/>
</dbReference>
<evidence type="ECO:0000256" key="4">
    <source>
        <dbReference type="ARBA" id="ARBA00022528"/>
    </source>
</evidence>
<evidence type="ECO:0000256" key="8">
    <source>
        <dbReference type="ARBA" id="ARBA00044011"/>
    </source>
</evidence>
<dbReference type="InParanoid" id="A0A1Z5JFW6"/>
<feature type="binding site" evidence="9">
    <location>
        <position position="252"/>
    </location>
    <ligand>
        <name>chlorophyll a</name>
        <dbReference type="ChEBI" id="CHEBI:58416"/>
        <label>1</label>
    </ligand>
</feature>
<dbReference type="InterPro" id="IPR001344">
    <property type="entry name" value="Chloro_AB-bd_pln"/>
</dbReference>
<dbReference type="AlphaFoldDB" id="A0A1Z5JFW6"/>
<keyword evidence="4" id="KW-0150">Chloroplast</keyword>
<dbReference type="GO" id="GO:0009507">
    <property type="term" value="C:chloroplast"/>
    <property type="evidence" value="ECO:0007669"/>
    <property type="project" value="UniProtKB-SubCell"/>
</dbReference>
<proteinExistence type="inferred from homology"/>
<dbReference type="GO" id="GO:0016168">
    <property type="term" value="F:chlorophyll binding"/>
    <property type="evidence" value="ECO:0007669"/>
    <property type="project" value="UniProtKB-KW"/>
</dbReference>
<evidence type="ECO:0000256" key="3">
    <source>
        <dbReference type="ARBA" id="ARBA00005933"/>
    </source>
</evidence>
<dbReference type="Gene3D" id="1.10.3460.10">
    <property type="entry name" value="Chlorophyll a/b binding protein domain"/>
    <property type="match status" value="1"/>
</dbReference>
<evidence type="ECO:0000256" key="1">
    <source>
        <dbReference type="ARBA" id="ARBA00004022"/>
    </source>
</evidence>
<evidence type="ECO:0000256" key="2">
    <source>
        <dbReference type="ARBA" id="ARBA00004229"/>
    </source>
</evidence>
<dbReference type="Pfam" id="PF00504">
    <property type="entry name" value="Chloroa_b-bind"/>
    <property type="match status" value="1"/>
</dbReference>
<accession>A0A1Z5JFW6</accession>
<comment type="similarity">
    <text evidence="3">Belongs to the fucoxanthin chlorophyll protein family.</text>
</comment>
<feature type="transmembrane region" description="Helical" evidence="12">
    <location>
        <begin position="187"/>
        <end position="205"/>
    </location>
</feature>
<dbReference type="Proteomes" id="UP000198406">
    <property type="component" value="Unassembled WGS sequence"/>
</dbReference>
<evidence type="ECO:0000313" key="13">
    <source>
        <dbReference type="EMBL" id="GAX12907.1"/>
    </source>
</evidence>
<evidence type="ECO:0000256" key="11">
    <source>
        <dbReference type="SAM" id="MobiDB-lite"/>
    </source>
</evidence>
<keyword evidence="9" id="KW-0157">Chromophore</keyword>
<feature type="binding site" evidence="9">
    <location>
        <position position="114"/>
    </location>
    <ligand>
        <name>chlorophyll a</name>
        <dbReference type="ChEBI" id="CHEBI:58416"/>
        <label>1</label>
    </ligand>
</feature>
<keyword evidence="6" id="KW-0934">Plastid</keyword>
<dbReference type="EMBL" id="BDSP01000058">
    <property type="protein sequence ID" value="GAX12907.1"/>
    <property type="molecule type" value="Genomic_DNA"/>
</dbReference>
<feature type="binding site" description="axial binding residue" evidence="9">
    <location>
        <position position="152"/>
    </location>
    <ligand>
        <name>chlorophyll b</name>
        <dbReference type="ChEBI" id="CHEBI:61721"/>
        <label>1</label>
    </ligand>
    <ligandPart>
        <name>Mg</name>
        <dbReference type="ChEBI" id="CHEBI:25107"/>
    </ligandPart>
</feature>
<keyword evidence="12" id="KW-0812">Transmembrane</keyword>
<comment type="subcellular location">
    <subcellularLocation>
        <location evidence="2">Plastid</location>
        <location evidence="2">Chloroplast</location>
    </subcellularLocation>
</comment>
<feature type="region of interest" description="Disordered" evidence="11">
    <location>
        <begin position="56"/>
        <end position="75"/>
    </location>
</feature>
<dbReference type="PANTHER" id="PTHR21649">
    <property type="entry name" value="CHLOROPHYLL A/B BINDING PROTEIN"/>
    <property type="match status" value="1"/>
</dbReference>
<evidence type="ECO:0000256" key="5">
    <source>
        <dbReference type="ARBA" id="ARBA00022531"/>
    </source>
</evidence>